<evidence type="ECO:0000313" key="3">
    <source>
        <dbReference type="EMBL" id="PCG62976.1"/>
    </source>
</evidence>
<organism evidence="3">
    <name type="scientific">Heliothis virescens</name>
    <name type="common">Tobacco budworm moth</name>
    <dbReference type="NCBI Taxonomy" id="7102"/>
    <lineage>
        <taxon>Eukaryota</taxon>
        <taxon>Metazoa</taxon>
        <taxon>Ecdysozoa</taxon>
        <taxon>Arthropoda</taxon>
        <taxon>Hexapoda</taxon>
        <taxon>Insecta</taxon>
        <taxon>Pterygota</taxon>
        <taxon>Neoptera</taxon>
        <taxon>Endopterygota</taxon>
        <taxon>Lepidoptera</taxon>
        <taxon>Glossata</taxon>
        <taxon>Ditrysia</taxon>
        <taxon>Noctuoidea</taxon>
        <taxon>Noctuidae</taxon>
        <taxon>Heliothinae</taxon>
        <taxon>Heliothis</taxon>
    </lineage>
</organism>
<dbReference type="PANTHER" id="PTHR13459:SF1">
    <property type="entry name" value="E3 UBIQUITIN-PROTEIN LIGASE RNF220 ISOFORM X1"/>
    <property type="match status" value="1"/>
</dbReference>
<feature type="region of interest" description="Disordered" evidence="1">
    <location>
        <begin position="61"/>
        <end position="118"/>
    </location>
</feature>
<gene>
    <name evidence="3" type="ORF">B5V51_13270</name>
</gene>
<feature type="compositionally biased region" description="Acidic residues" evidence="1">
    <location>
        <begin position="224"/>
        <end position="233"/>
    </location>
</feature>
<dbReference type="InterPro" id="IPR052443">
    <property type="entry name" value="E3_ubiq-ligase_RNF220-like"/>
</dbReference>
<feature type="region of interest" description="Disordered" evidence="1">
    <location>
        <begin position="313"/>
        <end position="375"/>
    </location>
</feature>
<feature type="region of interest" description="Disordered" evidence="1">
    <location>
        <begin position="201"/>
        <end position="235"/>
    </location>
</feature>
<feature type="compositionally biased region" description="Basic and acidic residues" evidence="1">
    <location>
        <begin position="209"/>
        <end position="223"/>
    </location>
</feature>
<dbReference type="Pfam" id="PF15926">
    <property type="entry name" value="RNF220"/>
    <property type="match status" value="1"/>
</dbReference>
<comment type="caution">
    <text evidence="3">The sequence shown here is derived from an EMBL/GenBank/DDBJ whole genome shotgun (WGS) entry which is preliminary data.</text>
</comment>
<feature type="compositionally biased region" description="Low complexity" evidence="1">
    <location>
        <begin position="83"/>
        <end position="94"/>
    </location>
</feature>
<protein>
    <recommendedName>
        <fullName evidence="2">E3 ubiquitin-protein ligase RNF220 middle domain-containing protein</fullName>
    </recommendedName>
</protein>
<dbReference type="InterPro" id="IPR031824">
    <property type="entry name" value="RNF220_mid"/>
</dbReference>
<feature type="domain" description="E3 ubiquitin-protein ligase RNF220 middle" evidence="2">
    <location>
        <begin position="166"/>
        <end position="235"/>
    </location>
</feature>
<name>A0A2A4IU07_HELVI</name>
<dbReference type="GO" id="GO:0016567">
    <property type="term" value="P:protein ubiquitination"/>
    <property type="evidence" value="ECO:0007669"/>
    <property type="project" value="TreeGrafter"/>
</dbReference>
<sequence>MEGFLHHMAPQFLHPALQSFGCGAFRPIGGAFHPLYPGKAFARHLGEQYALGQSVGQALRNVRDDSSTPPLYRHGYTARDDTSSPGSAASASPRPCKDDDAPPTATCTDSHDFFSPDGERKSSCGVCGARLGPGVAQAHFLQELQHLYSLSALPRDTAAPPQHSLHHQDEDARWETYQRIRANRQRRLKLRTRKRHHTVESMLGYDLDEERREERPREPRPYDAEDEPVDVEGDSLGWPEAAINVDEKEPRSEGEKLHISYAEDLEISSTNDAMQSPERVRYFFSKTHTTPYPLSTLSEKEPRSEGEKLHISYAEDLEISSTNDAMQSPERVRIETPKSISLECPAKTAESVERPAEVSTSEPWGGPGAPTAAADAWPALAAEAYIQAARHKLDGENLPSSTDTRN</sequence>
<dbReference type="AlphaFoldDB" id="A0A2A4IU07"/>
<dbReference type="GO" id="GO:0061630">
    <property type="term" value="F:ubiquitin protein ligase activity"/>
    <property type="evidence" value="ECO:0007669"/>
    <property type="project" value="TreeGrafter"/>
</dbReference>
<proteinExistence type="predicted"/>
<reference evidence="3" key="1">
    <citation type="submission" date="2017-09" db="EMBL/GenBank/DDBJ databases">
        <title>Contemporary evolution of a Lepidopteran species, Heliothis virescens, in response to modern agricultural practices.</title>
        <authorList>
            <person name="Fritz M.L."/>
            <person name="Deyonke A.M."/>
            <person name="Papanicolaou A."/>
            <person name="Micinski S."/>
            <person name="Westbrook J."/>
            <person name="Gould F."/>
        </authorList>
    </citation>
    <scope>NUCLEOTIDE SEQUENCE [LARGE SCALE GENOMIC DNA]</scope>
    <source>
        <strain evidence="3">HvINT-</strain>
        <tissue evidence="3">Whole body</tissue>
    </source>
</reference>
<feature type="compositionally biased region" description="Basic and acidic residues" evidence="1">
    <location>
        <begin position="109"/>
        <end position="118"/>
    </location>
</feature>
<dbReference type="PANTHER" id="PTHR13459">
    <property type="entry name" value="E3 UBIQUITIN-PROTEIN LIGASE RNF220 ISOFORM X1"/>
    <property type="match status" value="1"/>
</dbReference>
<evidence type="ECO:0000256" key="1">
    <source>
        <dbReference type="SAM" id="MobiDB-lite"/>
    </source>
</evidence>
<evidence type="ECO:0000259" key="2">
    <source>
        <dbReference type="Pfam" id="PF15926"/>
    </source>
</evidence>
<accession>A0A2A4IU07</accession>
<dbReference type="STRING" id="7102.A0A2A4IU07"/>
<dbReference type="EMBL" id="NWSH01007428">
    <property type="protein sequence ID" value="PCG62976.1"/>
    <property type="molecule type" value="Genomic_DNA"/>
</dbReference>